<protein>
    <recommendedName>
        <fullName evidence="3">DUF3786 domain-containing protein</fullName>
    </recommendedName>
</protein>
<organism evidence="1 2">
    <name type="scientific">Hymenobacter profundi</name>
    <dbReference type="NCBI Taxonomy" id="1982110"/>
    <lineage>
        <taxon>Bacteria</taxon>
        <taxon>Pseudomonadati</taxon>
        <taxon>Bacteroidota</taxon>
        <taxon>Cytophagia</taxon>
        <taxon>Cytophagales</taxon>
        <taxon>Hymenobacteraceae</taxon>
        <taxon>Hymenobacter</taxon>
    </lineage>
</organism>
<reference evidence="1 2" key="1">
    <citation type="submission" date="2021-07" db="EMBL/GenBank/DDBJ databases">
        <title>Hymenobacter profundi sp. nov., isolated from deep-sea water.</title>
        <authorList>
            <person name="Kim M.K."/>
        </authorList>
    </citation>
    <scope>NUCLEOTIDE SEQUENCE [LARGE SCALE GENOMIC DNA]</scope>
    <source>
        <strain evidence="1 2">M2</strain>
    </source>
</reference>
<proteinExistence type="predicted"/>
<name>A0ABS6WWV2_9BACT</name>
<dbReference type="Proteomes" id="UP000826188">
    <property type="component" value="Unassembled WGS sequence"/>
</dbReference>
<keyword evidence="2" id="KW-1185">Reference proteome</keyword>
<evidence type="ECO:0000313" key="2">
    <source>
        <dbReference type="Proteomes" id="UP000826188"/>
    </source>
</evidence>
<gene>
    <name evidence="1" type="ORF">KYK14_05925</name>
</gene>
<sequence>MMQEIRTFSAPSEDALWQQVAADMSSQPDLLEYRARLVLPDFEAVLYLDIDLGGGFEGGFATTSFSALVPPATSLRFALHEQDWVHEIGKLFGMEDAQLGYPEIDDAFIVKTNDAPQLTQLLAAPETRITLVRHPTARITLAPADEDEPPYPGALVLRFEQDEAITDPVTLRDIHWLLHTLAQPAGPVTF</sequence>
<evidence type="ECO:0008006" key="3">
    <source>
        <dbReference type="Google" id="ProtNLM"/>
    </source>
</evidence>
<accession>A0ABS6WWV2</accession>
<dbReference type="EMBL" id="JAHWGL010000014">
    <property type="protein sequence ID" value="MBW3128077.1"/>
    <property type="molecule type" value="Genomic_DNA"/>
</dbReference>
<evidence type="ECO:0000313" key="1">
    <source>
        <dbReference type="EMBL" id="MBW3128077.1"/>
    </source>
</evidence>
<dbReference type="RefSeq" id="WP_219157773.1">
    <property type="nucleotide sequence ID" value="NZ_JAHWGL010000014.1"/>
</dbReference>
<comment type="caution">
    <text evidence="1">The sequence shown here is derived from an EMBL/GenBank/DDBJ whole genome shotgun (WGS) entry which is preliminary data.</text>
</comment>